<evidence type="ECO:0000256" key="7">
    <source>
        <dbReference type="ARBA" id="ARBA00023284"/>
    </source>
</evidence>
<evidence type="ECO:0000256" key="4">
    <source>
        <dbReference type="ARBA" id="ARBA00022827"/>
    </source>
</evidence>
<dbReference type="GO" id="GO:0050660">
    <property type="term" value="F:flavin adenine dinucleotide binding"/>
    <property type="evidence" value="ECO:0007669"/>
    <property type="project" value="InterPro"/>
</dbReference>
<dbReference type="InterPro" id="IPR012999">
    <property type="entry name" value="Pyr_OxRdtase_I_AS"/>
</dbReference>
<keyword evidence="9" id="KW-1185">Reference proteome</keyword>
<protein>
    <submittedName>
        <fullName evidence="8">Thioredoxin reductase 3</fullName>
    </submittedName>
</protein>
<dbReference type="EMBL" id="LSMT01000534">
    <property type="protein sequence ID" value="PFX16592.1"/>
    <property type="molecule type" value="Genomic_DNA"/>
</dbReference>
<sequence>MAPTKDLIEQNIKDNDVMVFSKSTCSFFKKEAAILGRKVAVLDFVKPSPIGSTWGIGGTCVNFGCIPKKLMHQAAILGHDLDDAREYGWSFDTTVSHNWATMKESVQNHIGSLNWGYRVELPDKKVTFI</sequence>
<dbReference type="GO" id="GO:0005829">
    <property type="term" value="C:cytosol"/>
    <property type="evidence" value="ECO:0007669"/>
    <property type="project" value="TreeGrafter"/>
</dbReference>
<evidence type="ECO:0000313" key="9">
    <source>
        <dbReference type="Proteomes" id="UP000225706"/>
    </source>
</evidence>
<keyword evidence="7" id="KW-0676">Redox-active center</keyword>
<keyword evidence="4" id="KW-0274">FAD</keyword>
<dbReference type="Gene3D" id="3.50.50.60">
    <property type="entry name" value="FAD/NAD(P)-binding domain"/>
    <property type="match status" value="1"/>
</dbReference>
<evidence type="ECO:0000256" key="1">
    <source>
        <dbReference type="ARBA" id="ARBA00001974"/>
    </source>
</evidence>
<reference evidence="9" key="1">
    <citation type="journal article" date="2017" name="bioRxiv">
        <title>Comparative analysis of the genomes of Stylophora pistillata and Acropora digitifera provides evidence for extensive differences between species of corals.</title>
        <authorList>
            <person name="Voolstra C.R."/>
            <person name="Li Y."/>
            <person name="Liew Y.J."/>
            <person name="Baumgarten S."/>
            <person name="Zoccola D."/>
            <person name="Flot J.-F."/>
            <person name="Tambutte S."/>
            <person name="Allemand D."/>
            <person name="Aranda M."/>
        </authorList>
    </citation>
    <scope>NUCLEOTIDE SEQUENCE [LARGE SCALE GENOMIC DNA]</scope>
</reference>
<dbReference type="SUPFAM" id="SSF51905">
    <property type="entry name" value="FAD/NAD(P)-binding domain"/>
    <property type="match status" value="1"/>
</dbReference>
<evidence type="ECO:0000256" key="2">
    <source>
        <dbReference type="ARBA" id="ARBA00007532"/>
    </source>
</evidence>
<dbReference type="Proteomes" id="UP000225706">
    <property type="component" value="Unassembled WGS sequence"/>
</dbReference>
<accession>A0A2B4RK27</accession>
<dbReference type="OrthoDB" id="5956163at2759"/>
<keyword evidence="3" id="KW-0285">Flavoprotein</keyword>
<dbReference type="PANTHER" id="PTHR42737:SF2">
    <property type="entry name" value="GLUTATHIONE REDUCTASE"/>
    <property type="match status" value="1"/>
</dbReference>
<dbReference type="STRING" id="50429.A0A2B4RK27"/>
<evidence type="ECO:0000256" key="3">
    <source>
        <dbReference type="ARBA" id="ARBA00022630"/>
    </source>
</evidence>
<evidence type="ECO:0000256" key="5">
    <source>
        <dbReference type="ARBA" id="ARBA00023002"/>
    </source>
</evidence>
<evidence type="ECO:0000256" key="6">
    <source>
        <dbReference type="ARBA" id="ARBA00023157"/>
    </source>
</evidence>
<proteinExistence type="inferred from homology"/>
<evidence type="ECO:0000313" key="8">
    <source>
        <dbReference type="EMBL" id="PFX16592.1"/>
    </source>
</evidence>
<dbReference type="GO" id="GO:0004362">
    <property type="term" value="F:glutathione-disulfide reductase (NADPH) activity"/>
    <property type="evidence" value="ECO:0007669"/>
    <property type="project" value="TreeGrafter"/>
</dbReference>
<gene>
    <name evidence="8" type="primary">Txnrd3</name>
    <name evidence="8" type="ORF">AWC38_SpisGene19131</name>
</gene>
<organism evidence="8 9">
    <name type="scientific">Stylophora pistillata</name>
    <name type="common">Smooth cauliflower coral</name>
    <dbReference type="NCBI Taxonomy" id="50429"/>
    <lineage>
        <taxon>Eukaryota</taxon>
        <taxon>Metazoa</taxon>
        <taxon>Cnidaria</taxon>
        <taxon>Anthozoa</taxon>
        <taxon>Hexacorallia</taxon>
        <taxon>Scleractinia</taxon>
        <taxon>Astrocoeniina</taxon>
        <taxon>Pocilloporidae</taxon>
        <taxon>Stylophora</taxon>
    </lineage>
</organism>
<dbReference type="GO" id="GO:0045454">
    <property type="term" value="P:cell redox homeostasis"/>
    <property type="evidence" value="ECO:0007669"/>
    <property type="project" value="InterPro"/>
</dbReference>
<dbReference type="InterPro" id="IPR036188">
    <property type="entry name" value="FAD/NAD-bd_sf"/>
</dbReference>
<comment type="similarity">
    <text evidence="2">Belongs to the class-I pyridine nucleotide-disulfide oxidoreductase family.</text>
</comment>
<dbReference type="AlphaFoldDB" id="A0A2B4RK27"/>
<keyword evidence="5" id="KW-0560">Oxidoreductase</keyword>
<dbReference type="InterPro" id="IPR046952">
    <property type="entry name" value="GSHR/TRXR-like"/>
</dbReference>
<dbReference type="PANTHER" id="PTHR42737">
    <property type="entry name" value="GLUTATHIONE REDUCTASE"/>
    <property type="match status" value="1"/>
</dbReference>
<comment type="caution">
    <text evidence="8">The sequence shown here is derived from an EMBL/GenBank/DDBJ whole genome shotgun (WGS) entry which is preliminary data.</text>
</comment>
<name>A0A2B4RK27_STYPI</name>
<keyword evidence="6" id="KW-1015">Disulfide bond</keyword>
<dbReference type="GO" id="GO:0006749">
    <property type="term" value="P:glutathione metabolic process"/>
    <property type="evidence" value="ECO:0007669"/>
    <property type="project" value="TreeGrafter"/>
</dbReference>
<dbReference type="GO" id="GO:0034599">
    <property type="term" value="P:cellular response to oxidative stress"/>
    <property type="evidence" value="ECO:0007669"/>
    <property type="project" value="TreeGrafter"/>
</dbReference>
<comment type="cofactor">
    <cofactor evidence="1">
        <name>FAD</name>
        <dbReference type="ChEBI" id="CHEBI:57692"/>
    </cofactor>
</comment>
<dbReference type="GO" id="GO:0005739">
    <property type="term" value="C:mitochondrion"/>
    <property type="evidence" value="ECO:0007669"/>
    <property type="project" value="TreeGrafter"/>
</dbReference>
<dbReference type="PROSITE" id="PS00076">
    <property type="entry name" value="PYRIDINE_REDOX_1"/>
    <property type="match status" value="1"/>
</dbReference>